<sequence length="456" mass="50291">MSEDGLRAAVEKMREEGVADAAINAFEHYYRQLEAGETGLVPEDTIEPVTELPHLDELPSDPEAEREALQKAIVLRLNGGLGTSMGLTGAKSLLEAKDGLSFLDVIARQVLALREAHDARLPLVLMDSFSTREDSLKALAQHPDLDVGLPLDFIQNKEPKLLVEDLTPAEWPDNPALEWCPPGHGDLYTALVTSGMLEDLLERGYEYAFVANSDNLGAVLEPRILAWLRANDVPFLMEVTERTEADRKGGHLAKRKQDGRLILRETAQTPEEDLKALQDLSKHRFANTNNLWVSLRALDAAMRERDGVLGLPMIRNQKTVDPGDKSSPKVFQIETAMGAAIEVFDGARALIVPRTRFAPVKTTDDLLALRSDAYRLTEDSRVELVRDSVPIVTLDADHYKLMRDFEARFPKGPVSLKEADRFEVEGDVTFGADVVARGAVKVTGPATIEDGTVLTD</sequence>
<dbReference type="GO" id="GO:0016779">
    <property type="term" value="F:nucleotidyltransferase activity"/>
    <property type="evidence" value="ECO:0007669"/>
    <property type="project" value="UniProtKB-KW"/>
</dbReference>
<proteinExistence type="inferred from homology"/>
<evidence type="ECO:0000256" key="2">
    <source>
        <dbReference type="ARBA" id="ARBA00022679"/>
    </source>
</evidence>
<keyword evidence="3 4" id="KW-0548">Nucleotidyltransferase</keyword>
<dbReference type="RefSeq" id="WP_202956279.1">
    <property type="nucleotide sequence ID" value="NZ_JAPCID010000007.1"/>
</dbReference>
<dbReference type="InterPro" id="IPR029044">
    <property type="entry name" value="Nucleotide-diphossugar_trans"/>
</dbReference>
<comment type="caution">
    <text evidence="4">The sequence shown here is derived from an EMBL/GenBank/DDBJ whole genome shotgun (WGS) entry which is preliminary data.</text>
</comment>
<dbReference type="PIRSF" id="PIRSF000806">
    <property type="entry name" value="UDPGP"/>
    <property type="match status" value="1"/>
</dbReference>
<accession>A0ABT4RF10</accession>
<dbReference type="Pfam" id="PF01704">
    <property type="entry name" value="UDPGP"/>
    <property type="match status" value="1"/>
</dbReference>
<evidence type="ECO:0000313" key="4">
    <source>
        <dbReference type="EMBL" id="MDA0137119.1"/>
    </source>
</evidence>
<organism evidence="4 5">
    <name type="scientific">Solirubrobacter deserti</name>
    <dbReference type="NCBI Taxonomy" id="2282478"/>
    <lineage>
        <taxon>Bacteria</taxon>
        <taxon>Bacillati</taxon>
        <taxon>Actinomycetota</taxon>
        <taxon>Thermoleophilia</taxon>
        <taxon>Solirubrobacterales</taxon>
        <taxon>Solirubrobacteraceae</taxon>
        <taxon>Solirubrobacter</taxon>
    </lineage>
</organism>
<dbReference type="Gene3D" id="3.90.550.10">
    <property type="entry name" value="Spore Coat Polysaccharide Biosynthesis Protein SpsA, Chain A"/>
    <property type="match status" value="1"/>
</dbReference>
<protein>
    <submittedName>
        <fullName evidence="4">UTP--glucose-1-phosphate uridylyltransferase</fullName>
    </submittedName>
</protein>
<gene>
    <name evidence="4" type="ORF">OJ962_06390</name>
</gene>
<comment type="similarity">
    <text evidence="1">Belongs to the UDPGP type 1 family.</text>
</comment>
<keyword evidence="5" id="KW-1185">Reference proteome</keyword>
<evidence type="ECO:0000313" key="5">
    <source>
        <dbReference type="Proteomes" id="UP001147700"/>
    </source>
</evidence>
<keyword evidence="2" id="KW-0808">Transferase</keyword>
<name>A0ABT4RF10_9ACTN</name>
<dbReference type="InterPro" id="IPR016267">
    <property type="entry name" value="UDPGP_trans"/>
</dbReference>
<dbReference type="CDD" id="cd00897">
    <property type="entry name" value="UGPase_euk"/>
    <property type="match status" value="1"/>
</dbReference>
<dbReference type="EMBL" id="JAPCID010000007">
    <property type="protein sequence ID" value="MDA0137119.1"/>
    <property type="molecule type" value="Genomic_DNA"/>
</dbReference>
<dbReference type="Gene3D" id="2.160.10.10">
    <property type="entry name" value="Hexapeptide repeat proteins"/>
    <property type="match status" value="1"/>
</dbReference>
<reference evidence="4" key="1">
    <citation type="submission" date="2022-10" db="EMBL/GenBank/DDBJ databases">
        <title>The WGS of Solirubrobacter sp. CPCC 204708.</title>
        <authorList>
            <person name="Jiang Z."/>
        </authorList>
    </citation>
    <scope>NUCLEOTIDE SEQUENCE</scope>
    <source>
        <strain evidence="4">CPCC 204708</strain>
    </source>
</reference>
<dbReference type="InterPro" id="IPR002618">
    <property type="entry name" value="UDPGP_fam"/>
</dbReference>
<evidence type="ECO:0000256" key="1">
    <source>
        <dbReference type="ARBA" id="ARBA00010401"/>
    </source>
</evidence>
<dbReference type="Proteomes" id="UP001147700">
    <property type="component" value="Unassembled WGS sequence"/>
</dbReference>
<evidence type="ECO:0000256" key="3">
    <source>
        <dbReference type="ARBA" id="ARBA00022695"/>
    </source>
</evidence>
<dbReference type="SUPFAM" id="SSF53448">
    <property type="entry name" value="Nucleotide-diphospho-sugar transferases"/>
    <property type="match status" value="1"/>
</dbReference>
<dbReference type="PANTHER" id="PTHR43511">
    <property type="match status" value="1"/>
</dbReference>